<comment type="catalytic activity">
    <reaction evidence="1">
        <text>ATP + protein L-histidine = ADP + protein N-phospho-L-histidine.</text>
        <dbReference type="EC" id="2.7.13.3"/>
    </reaction>
</comment>
<keyword evidence="10" id="KW-0472">Membrane</keyword>
<proteinExistence type="predicted"/>
<dbReference type="PANTHER" id="PTHR42878:SF7">
    <property type="entry name" value="SENSOR HISTIDINE KINASE GLRK"/>
    <property type="match status" value="1"/>
</dbReference>
<dbReference type="Gene3D" id="3.30.565.10">
    <property type="entry name" value="Histidine kinase-like ATPase, C-terminal domain"/>
    <property type="match status" value="1"/>
</dbReference>
<evidence type="ECO:0000256" key="1">
    <source>
        <dbReference type="ARBA" id="ARBA00000085"/>
    </source>
</evidence>
<protein>
    <recommendedName>
        <fullName evidence="3">histidine kinase</fullName>
        <ecNumber evidence="3">2.7.13.3</ecNumber>
    </recommendedName>
</protein>
<evidence type="ECO:0000313" key="14">
    <source>
        <dbReference type="EMBL" id="BAO80900.1"/>
    </source>
</evidence>
<dbReference type="InterPro" id="IPR003660">
    <property type="entry name" value="HAMP_dom"/>
</dbReference>
<evidence type="ECO:0000256" key="6">
    <source>
        <dbReference type="ARBA" id="ARBA00022741"/>
    </source>
</evidence>
<gene>
    <name evidence="14" type="ORF">SRAA_1046</name>
</gene>
<dbReference type="OrthoDB" id="9809766at2"/>
<name>A0A060NIV0_9BURK</name>
<dbReference type="CDD" id="cd06225">
    <property type="entry name" value="HAMP"/>
    <property type="match status" value="1"/>
</dbReference>
<keyword evidence="10" id="KW-0812">Transmembrane</keyword>
<keyword evidence="5" id="KW-0808">Transferase</keyword>
<evidence type="ECO:0000259" key="12">
    <source>
        <dbReference type="PROSITE" id="PS50109"/>
    </source>
</evidence>
<comment type="subcellular location">
    <subcellularLocation>
        <location evidence="2">Membrane</location>
    </subcellularLocation>
</comment>
<dbReference type="AlphaFoldDB" id="A0A060NIV0"/>
<dbReference type="InterPro" id="IPR003661">
    <property type="entry name" value="HisK_dim/P_dom"/>
</dbReference>
<evidence type="ECO:0000256" key="4">
    <source>
        <dbReference type="ARBA" id="ARBA00022553"/>
    </source>
</evidence>
<dbReference type="Gene3D" id="1.10.287.130">
    <property type="match status" value="1"/>
</dbReference>
<organism evidence="14 15">
    <name type="scientific">Serpentinimonas raichei</name>
    <dbReference type="NCBI Taxonomy" id="1458425"/>
    <lineage>
        <taxon>Bacteria</taxon>
        <taxon>Pseudomonadati</taxon>
        <taxon>Pseudomonadota</taxon>
        <taxon>Betaproteobacteria</taxon>
        <taxon>Burkholderiales</taxon>
        <taxon>Comamonadaceae</taxon>
        <taxon>Serpentinimonas</taxon>
    </lineage>
</organism>
<evidence type="ECO:0000256" key="2">
    <source>
        <dbReference type="ARBA" id="ARBA00004370"/>
    </source>
</evidence>
<keyword evidence="4" id="KW-0597">Phosphoprotein</keyword>
<keyword evidence="9" id="KW-0902">Two-component regulatory system</keyword>
<feature type="domain" description="HAMP" evidence="13">
    <location>
        <begin position="203"/>
        <end position="255"/>
    </location>
</feature>
<dbReference type="GO" id="GO:0000155">
    <property type="term" value="F:phosphorelay sensor kinase activity"/>
    <property type="evidence" value="ECO:0007669"/>
    <property type="project" value="InterPro"/>
</dbReference>
<evidence type="ECO:0000256" key="5">
    <source>
        <dbReference type="ARBA" id="ARBA00022679"/>
    </source>
</evidence>
<keyword evidence="10" id="KW-1133">Transmembrane helix</keyword>
<dbReference type="InterPro" id="IPR050351">
    <property type="entry name" value="BphY/WalK/GraS-like"/>
</dbReference>
<feature type="signal peptide" evidence="11">
    <location>
        <begin position="1"/>
        <end position="21"/>
    </location>
</feature>
<dbReference type="InterPro" id="IPR005467">
    <property type="entry name" value="His_kinase_dom"/>
</dbReference>
<evidence type="ECO:0000256" key="7">
    <source>
        <dbReference type="ARBA" id="ARBA00022777"/>
    </source>
</evidence>
<dbReference type="STRING" id="1458425.SRAA_1046"/>
<evidence type="ECO:0000256" key="11">
    <source>
        <dbReference type="SAM" id="SignalP"/>
    </source>
</evidence>
<dbReference type="RefSeq" id="WP_045531341.1">
    <property type="nucleotide sequence ID" value="NZ_AP014568.1"/>
</dbReference>
<dbReference type="KEGG" id="cbaa:SRAA_1046"/>
<accession>A0A060NIV0</accession>
<dbReference type="Proteomes" id="UP000067461">
    <property type="component" value="Chromosome"/>
</dbReference>
<dbReference type="GO" id="GO:0030295">
    <property type="term" value="F:protein kinase activator activity"/>
    <property type="evidence" value="ECO:0007669"/>
    <property type="project" value="TreeGrafter"/>
</dbReference>
<dbReference type="CDD" id="cd00082">
    <property type="entry name" value="HisKA"/>
    <property type="match status" value="1"/>
</dbReference>
<dbReference type="SMART" id="SM00387">
    <property type="entry name" value="HATPase_c"/>
    <property type="match status" value="1"/>
</dbReference>
<evidence type="ECO:0000256" key="10">
    <source>
        <dbReference type="SAM" id="Phobius"/>
    </source>
</evidence>
<dbReference type="PROSITE" id="PS50109">
    <property type="entry name" value="HIS_KIN"/>
    <property type="match status" value="1"/>
</dbReference>
<dbReference type="Pfam" id="PF02518">
    <property type="entry name" value="HATPase_c"/>
    <property type="match status" value="1"/>
</dbReference>
<evidence type="ECO:0000256" key="8">
    <source>
        <dbReference type="ARBA" id="ARBA00022840"/>
    </source>
</evidence>
<dbReference type="EMBL" id="AP014568">
    <property type="protein sequence ID" value="BAO80900.1"/>
    <property type="molecule type" value="Genomic_DNA"/>
</dbReference>
<dbReference type="Pfam" id="PF00512">
    <property type="entry name" value="HisKA"/>
    <property type="match status" value="1"/>
</dbReference>
<keyword evidence="6" id="KW-0547">Nucleotide-binding</keyword>
<dbReference type="InterPro" id="IPR003594">
    <property type="entry name" value="HATPase_dom"/>
</dbReference>
<dbReference type="SMART" id="SM00304">
    <property type="entry name" value="HAMP"/>
    <property type="match status" value="1"/>
</dbReference>
<dbReference type="HOGENOM" id="CLU_000445_89_6_4"/>
<dbReference type="PANTHER" id="PTHR42878">
    <property type="entry name" value="TWO-COMPONENT HISTIDINE KINASE"/>
    <property type="match status" value="1"/>
</dbReference>
<evidence type="ECO:0000259" key="13">
    <source>
        <dbReference type="PROSITE" id="PS50885"/>
    </source>
</evidence>
<feature type="domain" description="Histidine kinase" evidence="12">
    <location>
        <begin position="295"/>
        <end position="529"/>
    </location>
</feature>
<reference evidence="14 15" key="1">
    <citation type="journal article" date="2014" name="Nat. Commun.">
        <title>Physiological and genomic features of highly alkaliphilic hydrogen-utilizing Betaproteobacteria from a continental serpentinizing site.</title>
        <authorList>
            <person name="Suzuki S."/>
            <person name="Kuenen J.G."/>
            <person name="Schipper K."/>
            <person name="van der Velde S."/>
            <person name="Ishii S."/>
            <person name="Wu A."/>
            <person name="Sorokin D.Y."/>
            <person name="Tenney A."/>
            <person name="Meng X.Y."/>
            <person name="Morrill P.L."/>
            <person name="Kamagata Y."/>
            <person name="Muyzer G."/>
            <person name="Nealson K.H."/>
        </authorList>
    </citation>
    <scope>NUCLEOTIDE SEQUENCE [LARGE SCALE GENOMIC DNA]</scope>
    <source>
        <strain evidence="14 15">A1</strain>
    </source>
</reference>
<keyword evidence="15" id="KW-1185">Reference proteome</keyword>
<dbReference type="GO" id="GO:0000156">
    <property type="term" value="F:phosphorelay response regulator activity"/>
    <property type="evidence" value="ECO:0007669"/>
    <property type="project" value="TreeGrafter"/>
</dbReference>
<dbReference type="SMART" id="SM00388">
    <property type="entry name" value="HisKA"/>
    <property type="match status" value="1"/>
</dbReference>
<dbReference type="GO" id="GO:0016020">
    <property type="term" value="C:membrane"/>
    <property type="evidence" value="ECO:0007669"/>
    <property type="project" value="UniProtKB-SubCell"/>
</dbReference>
<dbReference type="PRINTS" id="PR00344">
    <property type="entry name" value="BCTRLSENSOR"/>
</dbReference>
<evidence type="ECO:0000313" key="15">
    <source>
        <dbReference type="Proteomes" id="UP000067461"/>
    </source>
</evidence>
<dbReference type="SUPFAM" id="SSF158472">
    <property type="entry name" value="HAMP domain-like"/>
    <property type="match status" value="1"/>
</dbReference>
<keyword evidence="11" id="KW-0732">Signal</keyword>
<feature type="chain" id="PRO_5001584946" description="histidine kinase" evidence="11">
    <location>
        <begin position="22"/>
        <end position="534"/>
    </location>
</feature>
<dbReference type="Gene3D" id="6.10.340.10">
    <property type="match status" value="1"/>
</dbReference>
<keyword evidence="7 14" id="KW-0418">Kinase</keyword>
<sequence>MLLSRLTLAFAVLILLSAVQAAFSVWAVRSASVQSALTRDAQQMLTEYQALAANKQRLLVWLAGTALTGQGSVEQRALLLREMDRSLGELERLQTQPGVQPIPLLRANFAAMQAYVLQASAAPARSPASDHALMWLQAATVFDHHGGRDMRQVLAAAIAQQRHATEQAMAQQKQTLTTLQRSSIGLLLLSVLWGSLAAAYFVRRLHRPFRQLLLSTEALAEGDYRQRRLSPHADEFGQIGQQLNALALQLDANRRQSEALRAGLDAAVAERTQALMRSHEALLKADARRQQFFAEISHELRTPVTVIRGEAEIALRSGGRGQGPDAEAHIEAQQAVYRSALERIVQAAGALGQRVQELVRLARSTASAQSYAFAPVPVRAVVHGALLQMQAIASHRGIELRDAATVAASDCLLDADLDKLQQALVIVLDNAVRYSAAGSQVQIEAEPDVAAQCLRIGISDSGMGIDPEQAEQVFEPYFRSDAARQRSPEGLGLGLSIARAIVLAHRGSIVIEALAAGGSRVTIELPLAVASAVV</sequence>
<dbReference type="PROSITE" id="PS50885">
    <property type="entry name" value="HAMP"/>
    <property type="match status" value="1"/>
</dbReference>
<evidence type="ECO:0000256" key="3">
    <source>
        <dbReference type="ARBA" id="ARBA00012438"/>
    </source>
</evidence>
<dbReference type="InterPro" id="IPR036097">
    <property type="entry name" value="HisK_dim/P_sf"/>
</dbReference>
<dbReference type="SUPFAM" id="SSF47384">
    <property type="entry name" value="Homodimeric domain of signal transducing histidine kinase"/>
    <property type="match status" value="1"/>
</dbReference>
<dbReference type="GO" id="GO:0005524">
    <property type="term" value="F:ATP binding"/>
    <property type="evidence" value="ECO:0007669"/>
    <property type="project" value="UniProtKB-KW"/>
</dbReference>
<dbReference type="GO" id="GO:0007234">
    <property type="term" value="P:osmosensory signaling via phosphorelay pathway"/>
    <property type="evidence" value="ECO:0007669"/>
    <property type="project" value="TreeGrafter"/>
</dbReference>
<dbReference type="Pfam" id="PF00672">
    <property type="entry name" value="HAMP"/>
    <property type="match status" value="1"/>
</dbReference>
<dbReference type="InterPro" id="IPR036890">
    <property type="entry name" value="HATPase_C_sf"/>
</dbReference>
<dbReference type="EC" id="2.7.13.3" evidence="3"/>
<dbReference type="SUPFAM" id="SSF55874">
    <property type="entry name" value="ATPase domain of HSP90 chaperone/DNA topoisomerase II/histidine kinase"/>
    <property type="match status" value="1"/>
</dbReference>
<feature type="transmembrane region" description="Helical" evidence="10">
    <location>
        <begin position="184"/>
        <end position="202"/>
    </location>
</feature>
<keyword evidence="8" id="KW-0067">ATP-binding</keyword>
<dbReference type="InterPro" id="IPR004358">
    <property type="entry name" value="Sig_transdc_His_kin-like_C"/>
</dbReference>
<evidence type="ECO:0000256" key="9">
    <source>
        <dbReference type="ARBA" id="ARBA00023012"/>
    </source>
</evidence>